<gene>
    <name evidence="3" type="ORF">PACLA_8A073984</name>
</gene>
<dbReference type="OrthoDB" id="422540at2759"/>
<feature type="region of interest" description="Disordered" evidence="1">
    <location>
        <begin position="255"/>
        <end position="296"/>
    </location>
</feature>
<dbReference type="InterPro" id="IPR043502">
    <property type="entry name" value="DNA/RNA_pol_sf"/>
</dbReference>
<dbReference type="Gene3D" id="3.30.420.10">
    <property type="entry name" value="Ribonuclease H-like superfamily/Ribonuclease H"/>
    <property type="match status" value="1"/>
</dbReference>
<dbReference type="FunFam" id="3.10.20.370:FF:000001">
    <property type="entry name" value="Retrovirus-related Pol polyprotein from transposon 17.6-like protein"/>
    <property type="match status" value="1"/>
</dbReference>
<sequence>CCSSKKSGCTSHLIRVIYVPLWGALRLSQSRRRMVNLTSDCVMAHYNPEAEYELRVDASPVGLGAILMQSDGHETRPVAYASRTLTDVERRYSQTEREALAVVWGCEKFHLYLYESLLVCVDACSRWPEVEIIRATSSEVIIRRLQKIFATHGLPEQVISDNGSNLVSREIEDFFSSHGIYHRKVTPYWPQANATVERFNRTVEKAIRTAHVEGRDWRKALDTFLLNYRATPHAMTGVSPAKIMFGREIRTKVPEISKPEKSETLGSALARDKRNKEKMQQYSDNKNRSTPSTVSEGDMVLLKQPKSNKLSTSFDPNGYRVVKRHGSSVLLQRGNEPAIMRNVSLTRKIENAGVEQFTESSDEEDEIEGQPLLWGVPNNTNHTHITPSDFQVNQTTTRSC</sequence>
<dbReference type="GO" id="GO:0015074">
    <property type="term" value="P:DNA integration"/>
    <property type="evidence" value="ECO:0007669"/>
    <property type="project" value="InterPro"/>
</dbReference>
<accession>A0A6S7K065</accession>
<dbReference type="GO" id="GO:0003676">
    <property type="term" value="F:nucleic acid binding"/>
    <property type="evidence" value="ECO:0007669"/>
    <property type="project" value="InterPro"/>
</dbReference>
<dbReference type="Proteomes" id="UP001152795">
    <property type="component" value="Unassembled WGS sequence"/>
</dbReference>
<dbReference type="PROSITE" id="PS50994">
    <property type="entry name" value="INTEGRASE"/>
    <property type="match status" value="1"/>
</dbReference>
<dbReference type="AlphaFoldDB" id="A0A6S7K065"/>
<dbReference type="EMBL" id="CACRXK020011690">
    <property type="protein sequence ID" value="CAB4021892.1"/>
    <property type="molecule type" value="Genomic_DNA"/>
</dbReference>
<dbReference type="Pfam" id="PF17919">
    <property type="entry name" value="RT_RNaseH_2"/>
    <property type="match status" value="1"/>
</dbReference>
<protein>
    <submittedName>
        <fullName evidence="3">Retrovirus-related Pol poly from transposon 297</fullName>
    </submittedName>
</protein>
<comment type="caution">
    <text evidence="3">The sequence shown here is derived from an EMBL/GenBank/DDBJ whole genome shotgun (WGS) entry which is preliminary data.</text>
</comment>
<dbReference type="PANTHER" id="PTHR37984:SF11">
    <property type="entry name" value="INTEGRASE CATALYTIC DOMAIN-CONTAINING PROTEIN"/>
    <property type="match status" value="1"/>
</dbReference>
<dbReference type="InterPro" id="IPR012337">
    <property type="entry name" value="RNaseH-like_sf"/>
</dbReference>
<name>A0A6S7K065_PARCT</name>
<evidence type="ECO:0000256" key="1">
    <source>
        <dbReference type="SAM" id="MobiDB-lite"/>
    </source>
</evidence>
<evidence type="ECO:0000313" key="4">
    <source>
        <dbReference type="Proteomes" id="UP001152795"/>
    </source>
</evidence>
<reference evidence="3" key="1">
    <citation type="submission" date="2020-04" db="EMBL/GenBank/DDBJ databases">
        <authorList>
            <person name="Alioto T."/>
            <person name="Alioto T."/>
            <person name="Gomez Garrido J."/>
        </authorList>
    </citation>
    <scope>NUCLEOTIDE SEQUENCE</scope>
    <source>
        <strain evidence="3">A484AB</strain>
    </source>
</reference>
<feature type="non-terminal residue" evidence="3">
    <location>
        <position position="400"/>
    </location>
</feature>
<dbReference type="PANTHER" id="PTHR37984">
    <property type="entry name" value="PROTEIN CBG26694"/>
    <property type="match status" value="1"/>
</dbReference>
<feature type="non-terminal residue" evidence="3">
    <location>
        <position position="1"/>
    </location>
</feature>
<dbReference type="Pfam" id="PF00665">
    <property type="entry name" value="rve"/>
    <property type="match status" value="1"/>
</dbReference>
<dbReference type="SUPFAM" id="SSF56672">
    <property type="entry name" value="DNA/RNA polymerases"/>
    <property type="match status" value="1"/>
</dbReference>
<dbReference type="InterPro" id="IPR050951">
    <property type="entry name" value="Retrovirus_Pol_polyprotein"/>
</dbReference>
<feature type="compositionally biased region" description="Basic and acidic residues" evidence="1">
    <location>
        <begin position="270"/>
        <end position="279"/>
    </location>
</feature>
<dbReference type="SUPFAM" id="SSF53098">
    <property type="entry name" value="Ribonuclease H-like"/>
    <property type="match status" value="1"/>
</dbReference>
<organism evidence="3 4">
    <name type="scientific">Paramuricea clavata</name>
    <name type="common">Red gorgonian</name>
    <name type="synonym">Violescent sea-whip</name>
    <dbReference type="NCBI Taxonomy" id="317549"/>
    <lineage>
        <taxon>Eukaryota</taxon>
        <taxon>Metazoa</taxon>
        <taxon>Cnidaria</taxon>
        <taxon>Anthozoa</taxon>
        <taxon>Octocorallia</taxon>
        <taxon>Malacalcyonacea</taxon>
        <taxon>Plexauridae</taxon>
        <taxon>Paramuricea</taxon>
    </lineage>
</organism>
<proteinExistence type="predicted"/>
<feature type="compositionally biased region" description="Polar residues" evidence="1">
    <location>
        <begin position="280"/>
        <end position="295"/>
    </location>
</feature>
<feature type="domain" description="Integrase catalytic" evidence="2">
    <location>
        <begin position="94"/>
        <end position="248"/>
    </location>
</feature>
<dbReference type="InterPro" id="IPR036397">
    <property type="entry name" value="RNaseH_sf"/>
</dbReference>
<keyword evidence="4" id="KW-1185">Reference proteome</keyword>
<dbReference type="FunFam" id="3.30.420.10:FF:000063">
    <property type="entry name" value="Retrovirus-related Pol polyprotein from transposon 297-like Protein"/>
    <property type="match status" value="1"/>
</dbReference>
<evidence type="ECO:0000313" key="3">
    <source>
        <dbReference type="EMBL" id="CAB4021892.1"/>
    </source>
</evidence>
<dbReference type="InterPro" id="IPR041577">
    <property type="entry name" value="RT_RNaseH_2"/>
</dbReference>
<evidence type="ECO:0000259" key="2">
    <source>
        <dbReference type="PROSITE" id="PS50994"/>
    </source>
</evidence>
<dbReference type="InterPro" id="IPR001584">
    <property type="entry name" value="Integrase_cat-core"/>
</dbReference>